<dbReference type="Pfam" id="PF21317">
    <property type="entry name" value="BetaGal_ABD_1"/>
    <property type="match status" value="1"/>
</dbReference>
<dbReference type="Pfam" id="PF01301">
    <property type="entry name" value="Glyco_hydro_35"/>
    <property type="match status" value="1"/>
</dbReference>
<dbReference type="SUPFAM" id="SSF49785">
    <property type="entry name" value="Galactose-binding domain-like"/>
    <property type="match status" value="1"/>
</dbReference>
<dbReference type="PANTHER" id="PTHR23421">
    <property type="entry name" value="BETA-GALACTOSIDASE RELATED"/>
    <property type="match status" value="1"/>
</dbReference>
<dbReference type="EC" id="3.2.1.23" evidence="6"/>
<evidence type="ECO:0000256" key="5">
    <source>
        <dbReference type="ARBA" id="ARBA00023295"/>
    </source>
</evidence>
<accession>A0A3R7MPL2</accession>
<dbReference type="GO" id="GO:0005975">
    <property type="term" value="P:carbohydrate metabolic process"/>
    <property type="evidence" value="ECO:0007669"/>
    <property type="project" value="InterPro"/>
</dbReference>
<dbReference type="InterPro" id="IPR048913">
    <property type="entry name" value="BetaGal_gal-bd"/>
</dbReference>
<dbReference type="Gene3D" id="2.60.120.260">
    <property type="entry name" value="Galactose-binding domain-like"/>
    <property type="match status" value="2"/>
</dbReference>
<evidence type="ECO:0000256" key="2">
    <source>
        <dbReference type="ARBA" id="ARBA00022729"/>
    </source>
</evidence>
<evidence type="ECO:0000259" key="8">
    <source>
        <dbReference type="Pfam" id="PF01301"/>
    </source>
</evidence>
<evidence type="ECO:0000259" key="9">
    <source>
        <dbReference type="Pfam" id="PF21317"/>
    </source>
</evidence>
<dbReference type="InterPro" id="IPR008979">
    <property type="entry name" value="Galactose-bd-like_sf"/>
</dbReference>
<dbReference type="InterPro" id="IPR019801">
    <property type="entry name" value="Glyco_hydro_35_CS"/>
</dbReference>
<keyword evidence="4" id="KW-0325">Glycoprotein</keyword>
<sequence length="760" mass="84332">MAGRLNHSLTQKESRERNFKISSYTGGTRCRSNNRKRVDKMGWVTTAKVALLLFILSVEFNVGLQEKSASKSFTIDYANDQFLKDGEPFRYMSGSIHYFRVEPSEWRDRLRKMRMAGFNALQTYVEWSSHEPEPGFYDFSGILDLETFLKTAQEEDLVVILRLGPFIDAERDMGGLPYWLLNRNPDMKLRTSDPSYLKYVDDWYSNVLLPKVKPLLYENGGPVIMVQVENEYGSYGACDFAYTSHMRDLIRSGLGDNVLLFSTDGSGTGYLKCGKIPGVYSTVDFGSGGDVTKPFGAMRLFEPRGPLVNSEYYPGWLDHWGAPHSTVSTETVAKSLDDMLALNASVNMYMFHGGTSFGLKAGANQGSKYQACPTSYDYDAPLSEAGDPTEKYFAIRDVVKKYLPIPSGTVPPASPKYSYGKVQLAPQGNMFQFKSVLQSVTQKWPLTFEQLMMPNGLVMYETVLPFRIADPAVLSISDVHDRGYVFVDTYFVGIVSREQQLFNLPLSALPNQTITIVVESQGRICFGNGINDFKGLTTNVTVNGYSLSGWKMTPIPLTNITRLSSALRKLHDMTTSLGLSRSELTGTPRGGMAIYQGSFNVPNNSSHPQDTFLRLDGWGKGIVWVNNFCLGRYWPEVGPQVTLYVPRGILKKGANTMLVMELEVSPCSIASQCYVTLQDTHVINGPTPKDESLGEQERGLIPFPPPPRRAAPFLAELSSLMSNSLLKVVSLLPGVCSSRHTSASSGFLQVSHLGSLLQGV</sequence>
<dbReference type="InterPro" id="IPR017853">
    <property type="entry name" value="GH"/>
</dbReference>
<comment type="caution">
    <text evidence="11">The sequence shown here is derived from an EMBL/GenBank/DDBJ whole genome shotgun (WGS) entry which is preliminary data.</text>
</comment>
<name>A0A3R7MPL2_PENVA</name>
<evidence type="ECO:0000256" key="1">
    <source>
        <dbReference type="ARBA" id="ARBA00009809"/>
    </source>
</evidence>
<keyword evidence="3 6" id="KW-0378">Hydrolase</keyword>
<dbReference type="InterPro" id="IPR031330">
    <property type="entry name" value="Gly_Hdrlase_35_cat"/>
</dbReference>
<dbReference type="Pfam" id="PF21467">
    <property type="entry name" value="BetaGal_gal-bd"/>
    <property type="match status" value="1"/>
</dbReference>
<evidence type="ECO:0000256" key="7">
    <source>
        <dbReference type="RuleBase" id="RU003679"/>
    </source>
</evidence>
<dbReference type="SUPFAM" id="SSF51445">
    <property type="entry name" value="(Trans)glycosidases"/>
    <property type="match status" value="1"/>
</dbReference>
<feature type="domain" description="Glycoside hydrolase 35 catalytic" evidence="8">
    <location>
        <begin position="81"/>
        <end position="401"/>
    </location>
</feature>
<reference evidence="11 12" key="2">
    <citation type="submission" date="2019-01" db="EMBL/GenBank/DDBJ databases">
        <title>The decoding of complex shrimp genome reveals the adaptation for benthos swimmer, frequently molting mechanism and breeding impact on genome.</title>
        <authorList>
            <person name="Sun Y."/>
            <person name="Gao Y."/>
            <person name="Yu Y."/>
        </authorList>
    </citation>
    <scope>NUCLEOTIDE SEQUENCE [LARGE SCALE GENOMIC DNA]</scope>
    <source>
        <tissue evidence="11">Muscle</tissue>
    </source>
</reference>
<comment type="similarity">
    <text evidence="1 7">Belongs to the glycosyl hydrolase 35 family.</text>
</comment>
<dbReference type="PROSITE" id="PS01182">
    <property type="entry name" value="GLYCOSYL_HYDROL_F35"/>
    <property type="match status" value="1"/>
</dbReference>
<dbReference type="InterPro" id="IPR001944">
    <property type="entry name" value="Glycoside_Hdrlase_35"/>
</dbReference>
<feature type="domain" description="Beta-galactosidase 1-like first all-beta" evidence="9">
    <location>
        <begin position="445"/>
        <end position="555"/>
    </location>
</feature>
<proteinExistence type="inferred from homology"/>
<evidence type="ECO:0000313" key="11">
    <source>
        <dbReference type="EMBL" id="ROT66866.1"/>
    </source>
</evidence>
<evidence type="ECO:0000256" key="3">
    <source>
        <dbReference type="ARBA" id="ARBA00022801"/>
    </source>
</evidence>
<reference evidence="11 12" key="1">
    <citation type="submission" date="2018-04" db="EMBL/GenBank/DDBJ databases">
        <authorList>
            <person name="Zhang X."/>
            <person name="Yuan J."/>
            <person name="Li F."/>
            <person name="Xiang J."/>
        </authorList>
    </citation>
    <scope>NUCLEOTIDE SEQUENCE [LARGE SCALE GENOMIC DNA]</scope>
    <source>
        <tissue evidence="11">Muscle</tissue>
    </source>
</reference>
<organism evidence="11 12">
    <name type="scientific">Penaeus vannamei</name>
    <name type="common">Whiteleg shrimp</name>
    <name type="synonym">Litopenaeus vannamei</name>
    <dbReference type="NCBI Taxonomy" id="6689"/>
    <lineage>
        <taxon>Eukaryota</taxon>
        <taxon>Metazoa</taxon>
        <taxon>Ecdysozoa</taxon>
        <taxon>Arthropoda</taxon>
        <taxon>Crustacea</taxon>
        <taxon>Multicrustacea</taxon>
        <taxon>Malacostraca</taxon>
        <taxon>Eumalacostraca</taxon>
        <taxon>Eucarida</taxon>
        <taxon>Decapoda</taxon>
        <taxon>Dendrobranchiata</taxon>
        <taxon>Penaeoidea</taxon>
        <taxon>Penaeidae</taxon>
        <taxon>Penaeus</taxon>
    </lineage>
</organism>
<dbReference type="Proteomes" id="UP000283509">
    <property type="component" value="Unassembled WGS sequence"/>
</dbReference>
<dbReference type="EMBL" id="QCYY01002879">
    <property type="protein sequence ID" value="ROT66866.1"/>
    <property type="molecule type" value="Genomic_DNA"/>
</dbReference>
<evidence type="ECO:0000256" key="4">
    <source>
        <dbReference type="ARBA" id="ARBA00023180"/>
    </source>
</evidence>
<gene>
    <name evidence="11" type="ORF">C7M84_015058</name>
</gene>
<dbReference type="Gene3D" id="3.20.20.80">
    <property type="entry name" value="Glycosidases"/>
    <property type="match status" value="1"/>
</dbReference>
<evidence type="ECO:0000256" key="6">
    <source>
        <dbReference type="RuleBase" id="RU000675"/>
    </source>
</evidence>
<evidence type="ECO:0000313" key="12">
    <source>
        <dbReference type="Proteomes" id="UP000283509"/>
    </source>
</evidence>
<feature type="domain" description="Beta-galactosidase galactose-binding" evidence="10">
    <location>
        <begin position="593"/>
        <end position="655"/>
    </location>
</feature>
<keyword evidence="12" id="KW-1185">Reference proteome</keyword>
<comment type="catalytic activity">
    <reaction evidence="6">
        <text>Hydrolysis of terminal non-reducing beta-D-galactose residues in beta-D-galactosides.</text>
        <dbReference type="EC" id="3.2.1.23"/>
    </reaction>
</comment>
<evidence type="ECO:0000259" key="10">
    <source>
        <dbReference type="Pfam" id="PF21467"/>
    </source>
</evidence>
<dbReference type="AlphaFoldDB" id="A0A3R7MPL2"/>
<dbReference type="STRING" id="6689.A0A3R7MPL2"/>
<protein>
    <recommendedName>
        <fullName evidence="6">Beta-galactosidase</fullName>
        <ecNumber evidence="6">3.2.1.23</ecNumber>
    </recommendedName>
</protein>
<dbReference type="PRINTS" id="PR00742">
    <property type="entry name" value="GLHYDRLASE35"/>
</dbReference>
<dbReference type="FunFam" id="3.20.20.80:FF:000017">
    <property type="entry name" value="Beta-galactosidase"/>
    <property type="match status" value="1"/>
</dbReference>
<keyword evidence="2" id="KW-0732">Signal</keyword>
<keyword evidence="5 6" id="KW-0326">Glycosidase</keyword>
<dbReference type="InterPro" id="IPR048912">
    <property type="entry name" value="BetaGal1-like_ABD1"/>
</dbReference>
<dbReference type="OrthoDB" id="1657402at2759"/>
<dbReference type="GO" id="GO:0004565">
    <property type="term" value="F:beta-galactosidase activity"/>
    <property type="evidence" value="ECO:0007669"/>
    <property type="project" value="UniProtKB-EC"/>
</dbReference>